<evidence type="ECO:0000313" key="2">
    <source>
        <dbReference type="Proteomes" id="UP000246630"/>
    </source>
</evidence>
<keyword evidence="2" id="KW-1185">Reference proteome</keyword>
<dbReference type="Proteomes" id="UP000246630">
    <property type="component" value="Segment"/>
</dbReference>
<accession>A0A2U8UIN8</accession>
<evidence type="ECO:0000313" key="1">
    <source>
        <dbReference type="EMBL" id="AWN03529.1"/>
    </source>
</evidence>
<sequence>MAKQERPRYTPPRLGQRDFARTTMMPRWFTREAVEAFGLNPYDCTTFAIIADNLDAAGVSQTATTLIASRGGMSRGAAARAVDRLIANQLLFELDPRKNGHMMRYAIPADLPWTGGRR</sequence>
<dbReference type="GeneID" id="54992072"/>
<protein>
    <submittedName>
        <fullName evidence="1">Helix-turn-helix DNA binding protein</fullName>
    </submittedName>
</protein>
<dbReference type="EMBL" id="MH153803">
    <property type="protein sequence ID" value="AWN03529.1"/>
    <property type="molecule type" value="Genomic_DNA"/>
</dbReference>
<reference evidence="1 2" key="1">
    <citation type="submission" date="2018-03" db="EMBL/GenBank/DDBJ databases">
        <authorList>
            <person name="Stanton A.-C.J."/>
            <person name="Garlena R.A."/>
            <person name="Russell D.A."/>
            <person name="Pope W.H."/>
            <person name="Jacobs-Sera D."/>
            <person name="Hatfull G.F."/>
        </authorList>
    </citation>
    <scope>NUCLEOTIDE SEQUENCE [LARGE SCALE GENOMIC DNA]</scope>
</reference>
<name>A0A2U8UIN8_9CAUD</name>
<gene>
    <name evidence="1" type="primary">11</name>
    <name evidence="1" type="ORF">PBI_HYPERION_11</name>
</gene>
<dbReference type="RefSeq" id="YP_009801553.1">
    <property type="nucleotide sequence ID" value="NC_047973.1"/>
</dbReference>
<proteinExistence type="predicted"/>
<dbReference type="KEGG" id="vg:54992072"/>
<organism evidence="1 2">
    <name type="scientific">Microbacterium phage Hyperion</name>
    <dbReference type="NCBI Taxonomy" id="2182354"/>
    <lineage>
        <taxon>Viruses</taxon>
        <taxon>Duplodnaviria</taxon>
        <taxon>Heunggongvirae</taxon>
        <taxon>Uroviricota</taxon>
        <taxon>Caudoviricetes</taxon>
        <taxon>Squashvirus</taxon>
        <taxon>Squashvirus hyperion</taxon>
    </lineage>
</organism>